<keyword evidence="2" id="KW-1185">Reference proteome</keyword>
<evidence type="ECO:0000313" key="2">
    <source>
        <dbReference type="Proteomes" id="UP000179621"/>
    </source>
</evidence>
<name>A0ABX3BYV3_9MYCO</name>
<organism evidence="1 2">
    <name type="scientific">Mycobacteroides saopaulense</name>
    <dbReference type="NCBI Taxonomy" id="1578165"/>
    <lineage>
        <taxon>Bacteria</taxon>
        <taxon>Bacillati</taxon>
        <taxon>Actinomycetota</taxon>
        <taxon>Actinomycetes</taxon>
        <taxon>Mycobacteriales</taxon>
        <taxon>Mycobacteriaceae</taxon>
        <taxon>Mycobacteroides</taxon>
    </lineage>
</organism>
<evidence type="ECO:0008006" key="3">
    <source>
        <dbReference type="Google" id="ProtNLM"/>
    </source>
</evidence>
<protein>
    <recommendedName>
        <fullName evidence="3">CAAX protease</fullName>
    </recommendedName>
</protein>
<evidence type="ECO:0000313" key="1">
    <source>
        <dbReference type="EMBL" id="OHU08923.1"/>
    </source>
</evidence>
<accession>A0ABX3BYV3</accession>
<gene>
    <name evidence="1" type="ORF">BKG73_15000</name>
</gene>
<comment type="caution">
    <text evidence="1">The sequence shown here is derived from an EMBL/GenBank/DDBJ whole genome shotgun (WGS) entry which is preliminary data.</text>
</comment>
<dbReference type="Proteomes" id="UP000179621">
    <property type="component" value="Unassembled WGS sequence"/>
</dbReference>
<reference evidence="1 2" key="1">
    <citation type="submission" date="2016-10" db="EMBL/GenBank/DDBJ databases">
        <title>Evaluation of Human, Animal and Environmental Mycobacterium chelonae Isolates by Core Genome Phylogenomic Analysis, Targeted Gene Comparison, and Anti-microbial Susceptibility Patterns: A Tale of Mistaken Identities.</title>
        <authorList>
            <person name="Fogelson S.B."/>
            <person name="Camus A.C."/>
            <person name="Lorenz W."/>
            <person name="Vasireddy R."/>
            <person name="Vasireddy S."/>
            <person name="Smith T."/>
            <person name="Brown-Elliott B.A."/>
            <person name="Wallace R.J.Jr."/>
            <person name="Hasan N.A."/>
            <person name="Reischl U."/>
            <person name="Sanchez S."/>
        </authorList>
    </citation>
    <scope>NUCLEOTIDE SEQUENCE [LARGE SCALE GENOMIC DNA]</scope>
    <source>
        <strain evidence="1 2">8528</strain>
    </source>
</reference>
<proteinExistence type="predicted"/>
<sequence length="243" mass="27498">MVRAISTPRYASYLHAAARDNDLARRIYVWDRDLATAILADLAIVEVALRNAMHTALSTTYGPAWYEQIPLDDRSQGQITRAWRYLVNPIQADPTTPGRLVSQCMFGMWVNLLDAGGYAGKPPRRGHADYENLWRTTLNTAFPGGRTEARNDADPNARFTRAWVHSIAKTVNVLRNRVAHHEPLHNGFPLPGQQTGQHQPARRLTAAAGIESYMKLTRMIDRDLAEWITHNTRVRQLLADRPQ</sequence>
<dbReference type="EMBL" id="MLIH01000027">
    <property type="protein sequence ID" value="OHU08923.1"/>
    <property type="molecule type" value="Genomic_DNA"/>
</dbReference>